<sequence>MPTPRLSADVIAELRSQLAVFEAELAAGGYTQRVQETRRDHALGFILFLEGRFSPASEKGKQRRL</sequence>
<evidence type="ECO:0000313" key="2">
    <source>
        <dbReference type="Proteomes" id="UP001334804"/>
    </source>
</evidence>
<evidence type="ECO:0000313" key="1">
    <source>
        <dbReference type="EMBL" id="WSA33120.1"/>
    </source>
</evidence>
<gene>
    <name evidence="1" type="ORF">OIE14_03315</name>
</gene>
<dbReference type="RefSeq" id="WP_326564302.1">
    <property type="nucleotide sequence ID" value="NZ_CP109071.1"/>
</dbReference>
<organism evidence="1 2">
    <name type="scientific">Micromonospora peucetia</name>
    <dbReference type="NCBI Taxonomy" id="47871"/>
    <lineage>
        <taxon>Bacteria</taxon>
        <taxon>Bacillati</taxon>
        <taxon>Actinomycetota</taxon>
        <taxon>Actinomycetes</taxon>
        <taxon>Micromonosporales</taxon>
        <taxon>Micromonosporaceae</taxon>
        <taxon>Micromonospora</taxon>
    </lineage>
</organism>
<protein>
    <submittedName>
        <fullName evidence="1">Uncharacterized protein</fullName>
    </submittedName>
</protein>
<name>A0ABZ1EGA8_9ACTN</name>
<accession>A0ABZ1EGA8</accession>
<reference evidence="1 2" key="1">
    <citation type="submission" date="2022-10" db="EMBL/GenBank/DDBJ databases">
        <title>The complete genomes of actinobacterial strains from the NBC collection.</title>
        <authorList>
            <person name="Joergensen T.S."/>
            <person name="Alvarez Arevalo M."/>
            <person name="Sterndorff E.B."/>
            <person name="Faurdal D."/>
            <person name="Vuksanovic O."/>
            <person name="Mourched A.-S."/>
            <person name="Charusanti P."/>
            <person name="Shaw S."/>
            <person name="Blin K."/>
            <person name="Weber T."/>
        </authorList>
    </citation>
    <scope>NUCLEOTIDE SEQUENCE [LARGE SCALE GENOMIC DNA]</scope>
    <source>
        <strain evidence="1 2">NBC 01809</strain>
    </source>
</reference>
<dbReference type="Proteomes" id="UP001334804">
    <property type="component" value="Chromosome"/>
</dbReference>
<dbReference type="EMBL" id="CP109071">
    <property type="protein sequence ID" value="WSA33120.1"/>
    <property type="molecule type" value="Genomic_DNA"/>
</dbReference>
<proteinExistence type="predicted"/>
<keyword evidence="2" id="KW-1185">Reference proteome</keyword>